<evidence type="ECO:0000313" key="2">
    <source>
        <dbReference type="Proteomes" id="UP000078200"/>
    </source>
</evidence>
<dbReference type="AlphaFoldDB" id="A0A1A9VBN3"/>
<protein>
    <submittedName>
        <fullName evidence="1">Uncharacterized protein</fullName>
    </submittedName>
</protein>
<sequence length="101" mass="12329">MLREYDRRHLGYLLIRYEIVDWVRLEHQRNEYNLNPGLEWEDEFTGREKGKIKNPNGFPSQSFQNILKYWVVGKHTIKRKLSSYIFGKHHKLLKKELELNT</sequence>
<name>A0A1A9VBN3_GLOAU</name>
<accession>A0A1A9VBN3</accession>
<dbReference type="EnsemblMetazoa" id="GAUT032057-RA">
    <property type="protein sequence ID" value="GAUT032057-PA"/>
    <property type="gene ID" value="GAUT032057"/>
</dbReference>
<dbReference type="Proteomes" id="UP000078200">
    <property type="component" value="Unassembled WGS sequence"/>
</dbReference>
<dbReference type="VEuPathDB" id="VectorBase:GAUT032057"/>
<keyword evidence="2" id="KW-1185">Reference proteome</keyword>
<organism evidence="1 2">
    <name type="scientific">Glossina austeni</name>
    <name type="common">Savannah tsetse fly</name>
    <dbReference type="NCBI Taxonomy" id="7395"/>
    <lineage>
        <taxon>Eukaryota</taxon>
        <taxon>Metazoa</taxon>
        <taxon>Ecdysozoa</taxon>
        <taxon>Arthropoda</taxon>
        <taxon>Hexapoda</taxon>
        <taxon>Insecta</taxon>
        <taxon>Pterygota</taxon>
        <taxon>Neoptera</taxon>
        <taxon>Endopterygota</taxon>
        <taxon>Diptera</taxon>
        <taxon>Brachycera</taxon>
        <taxon>Muscomorpha</taxon>
        <taxon>Hippoboscoidea</taxon>
        <taxon>Glossinidae</taxon>
        <taxon>Glossina</taxon>
    </lineage>
</organism>
<reference evidence="1" key="1">
    <citation type="submission" date="2020-05" db="UniProtKB">
        <authorList>
            <consortium name="EnsemblMetazoa"/>
        </authorList>
    </citation>
    <scope>IDENTIFICATION</scope>
    <source>
        <strain evidence="1">TTRI</strain>
    </source>
</reference>
<proteinExistence type="predicted"/>
<evidence type="ECO:0000313" key="1">
    <source>
        <dbReference type="EnsemblMetazoa" id="GAUT032057-PA"/>
    </source>
</evidence>